<gene>
    <name evidence="1" type="ORF">HaLaN_24857</name>
</gene>
<dbReference type="AlphaFoldDB" id="A0A6A0A4X2"/>
<comment type="caution">
    <text evidence="1">The sequence shown here is derived from an EMBL/GenBank/DDBJ whole genome shotgun (WGS) entry which is preliminary data.</text>
</comment>
<accession>A0A6A0A4X2</accession>
<keyword evidence="2" id="KW-1185">Reference proteome</keyword>
<evidence type="ECO:0000313" key="1">
    <source>
        <dbReference type="EMBL" id="GFH26672.1"/>
    </source>
</evidence>
<evidence type="ECO:0000313" key="2">
    <source>
        <dbReference type="Proteomes" id="UP000485058"/>
    </source>
</evidence>
<dbReference type="EMBL" id="BLLF01003200">
    <property type="protein sequence ID" value="GFH26672.1"/>
    <property type="molecule type" value="Genomic_DNA"/>
</dbReference>
<sequence length="111" mass="12426">MEGFDGDVRSTVNCLVSRVKELEQQAHVRASQDGRLRKEQEQRMCEAEEAKAELEHRLAWEQEQHQATKARSHEAEQLASDATAAAHDCDGWNITLCSGCSSGQQWTNTSP</sequence>
<proteinExistence type="predicted"/>
<protein>
    <submittedName>
        <fullName evidence="1">Uncharacterized protein</fullName>
    </submittedName>
</protein>
<reference evidence="1 2" key="1">
    <citation type="submission" date="2020-02" db="EMBL/GenBank/DDBJ databases">
        <title>Draft genome sequence of Haematococcus lacustris strain NIES-144.</title>
        <authorList>
            <person name="Morimoto D."/>
            <person name="Nakagawa S."/>
            <person name="Yoshida T."/>
            <person name="Sawayama S."/>
        </authorList>
    </citation>
    <scope>NUCLEOTIDE SEQUENCE [LARGE SCALE GENOMIC DNA]</scope>
    <source>
        <strain evidence="1 2">NIES-144</strain>
    </source>
</reference>
<name>A0A6A0A4X2_HAELA</name>
<dbReference type="Proteomes" id="UP000485058">
    <property type="component" value="Unassembled WGS sequence"/>
</dbReference>
<organism evidence="1 2">
    <name type="scientific">Haematococcus lacustris</name>
    <name type="common">Green alga</name>
    <name type="synonym">Haematococcus pluvialis</name>
    <dbReference type="NCBI Taxonomy" id="44745"/>
    <lineage>
        <taxon>Eukaryota</taxon>
        <taxon>Viridiplantae</taxon>
        <taxon>Chlorophyta</taxon>
        <taxon>core chlorophytes</taxon>
        <taxon>Chlorophyceae</taxon>
        <taxon>CS clade</taxon>
        <taxon>Chlamydomonadales</taxon>
        <taxon>Haematococcaceae</taxon>
        <taxon>Haematococcus</taxon>
    </lineage>
</organism>